<sequence length="170" mass="18314">MDIVDHKGSDVYSIGRKEHADLATHLAIQGSLGRKDKHVAGEKDYLKSSNHSPGKFMGSNLSKNSITPIGDNQLVGLVVTDTAQMNHLTTVVEAGCDGGSRTGAKFLNKTSIEKVDTVVHMRSDSSGSTTGTVFNGVTNLRTNSVTMTTDLDHVYSPVDWDICNDPFFDD</sequence>
<evidence type="ECO:0000313" key="2">
    <source>
        <dbReference type="Proteomes" id="UP000708208"/>
    </source>
</evidence>
<reference evidence="1" key="1">
    <citation type="submission" date="2021-06" db="EMBL/GenBank/DDBJ databases">
        <authorList>
            <person name="Hodson N. C."/>
            <person name="Mongue J. A."/>
            <person name="Jaron S. K."/>
        </authorList>
    </citation>
    <scope>NUCLEOTIDE SEQUENCE</scope>
</reference>
<dbReference type="Proteomes" id="UP000708208">
    <property type="component" value="Unassembled WGS sequence"/>
</dbReference>
<organism evidence="1 2">
    <name type="scientific">Allacma fusca</name>
    <dbReference type="NCBI Taxonomy" id="39272"/>
    <lineage>
        <taxon>Eukaryota</taxon>
        <taxon>Metazoa</taxon>
        <taxon>Ecdysozoa</taxon>
        <taxon>Arthropoda</taxon>
        <taxon>Hexapoda</taxon>
        <taxon>Collembola</taxon>
        <taxon>Symphypleona</taxon>
        <taxon>Sminthuridae</taxon>
        <taxon>Allacma</taxon>
    </lineage>
</organism>
<name>A0A8J2P694_9HEXA</name>
<keyword evidence="2" id="KW-1185">Reference proteome</keyword>
<comment type="caution">
    <text evidence="1">The sequence shown here is derived from an EMBL/GenBank/DDBJ whole genome shotgun (WGS) entry which is preliminary data.</text>
</comment>
<protein>
    <submittedName>
        <fullName evidence="1">Uncharacterized protein</fullName>
    </submittedName>
</protein>
<proteinExistence type="predicted"/>
<gene>
    <name evidence="1" type="ORF">AFUS01_LOCUS16213</name>
</gene>
<accession>A0A8J2P694</accession>
<dbReference type="EMBL" id="CAJVCH010147716">
    <property type="protein sequence ID" value="CAG7727367.1"/>
    <property type="molecule type" value="Genomic_DNA"/>
</dbReference>
<dbReference type="AlphaFoldDB" id="A0A8J2P694"/>
<evidence type="ECO:0000313" key="1">
    <source>
        <dbReference type="EMBL" id="CAG7727367.1"/>
    </source>
</evidence>